<accession>A0ABS9U9X0</accession>
<dbReference type="Proteomes" id="UP001316087">
    <property type="component" value="Unassembled WGS sequence"/>
</dbReference>
<evidence type="ECO:0000256" key="1">
    <source>
        <dbReference type="SAM" id="SignalP"/>
    </source>
</evidence>
<proteinExistence type="predicted"/>
<gene>
    <name evidence="2" type="ORF">LZ480_04390</name>
</gene>
<evidence type="ECO:0008006" key="4">
    <source>
        <dbReference type="Google" id="ProtNLM"/>
    </source>
</evidence>
<keyword evidence="1" id="KW-0732">Signal</keyword>
<comment type="caution">
    <text evidence="2">The sequence shown here is derived from an EMBL/GenBank/DDBJ whole genome shotgun (WGS) entry which is preliminary data.</text>
</comment>
<feature type="chain" id="PRO_5045641024" description="Lipoprotein" evidence="1">
    <location>
        <begin position="21"/>
        <end position="130"/>
    </location>
</feature>
<protein>
    <recommendedName>
        <fullName evidence="4">Lipoprotein</fullName>
    </recommendedName>
</protein>
<evidence type="ECO:0000313" key="3">
    <source>
        <dbReference type="Proteomes" id="UP001316087"/>
    </source>
</evidence>
<keyword evidence="3" id="KW-1185">Reference proteome</keyword>
<dbReference type="EMBL" id="JAKZFC010000001">
    <property type="protein sequence ID" value="MCH7321123.1"/>
    <property type="molecule type" value="Genomic_DNA"/>
</dbReference>
<feature type="signal peptide" evidence="1">
    <location>
        <begin position="1"/>
        <end position="20"/>
    </location>
</feature>
<dbReference type="PROSITE" id="PS51257">
    <property type="entry name" value="PROKAR_LIPOPROTEIN"/>
    <property type="match status" value="1"/>
</dbReference>
<evidence type="ECO:0000313" key="2">
    <source>
        <dbReference type="EMBL" id="MCH7321123.1"/>
    </source>
</evidence>
<organism evidence="2 3">
    <name type="scientific">Solibacillus palustris</name>
    <dbReference type="NCBI Taxonomy" id="2908203"/>
    <lineage>
        <taxon>Bacteria</taxon>
        <taxon>Bacillati</taxon>
        <taxon>Bacillota</taxon>
        <taxon>Bacilli</taxon>
        <taxon>Bacillales</taxon>
        <taxon>Caryophanaceae</taxon>
        <taxon>Solibacillus</taxon>
    </lineage>
</organism>
<sequence length="130" mass="14843">MKKLLFFILCLLIVSGCTNGSTTSISIEKKVPNKIEKILKDNPIEKDTGLQLFSNGNDTYYIIYETTKQMDFIPGMREGGGSEMTFLFREGEEQNKLTRYVYKFKSDNTIKTINISLNGVPTSFDRVSQY</sequence>
<name>A0ABS9U9X0_9BACL</name>
<reference evidence="2 3" key="1">
    <citation type="submission" date="2022-03" db="EMBL/GenBank/DDBJ databases">
        <authorList>
            <person name="Jo J.-H."/>
            <person name="Im W.-T."/>
        </authorList>
    </citation>
    <scope>NUCLEOTIDE SEQUENCE [LARGE SCALE GENOMIC DNA]</scope>
    <source>
        <strain evidence="2 3">MA9</strain>
    </source>
</reference>
<dbReference type="RefSeq" id="WP_241368159.1">
    <property type="nucleotide sequence ID" value="NZ_JAKZFC010000001.1"/>
</dbReference>